<evidence type="ECO:0000313" key="7">
    <source>
        <dbReference type="EMBL" id="QYC43518.1"/>
    </source>
</evidence>
<feature type="transmembrane region" description="Helical" evidence="5">
    <location>
        <begin position="187"/>
        <end position="205"/>
    </location>
</feature>
<evidence type="ECO:0000259" key="6">
    <source>
        <dbReference type="PROSITE" id="PS50850"/>
    </source>
</evidence>
<feature type="transmembrane region" description="Helical" evidence="5">
    <location>
        <begin position="24"/>
        <end position="44"/>
    </location>
</feature>
<dbReference type="InterPro" id="IPR020846">
    <property type="entry name" value="MFS_dom"/>
</dbReference>
<dbReference type="Pfam" id="PF07690">
    <property type="entry name" value="MFS_1"/>
    <property type="match status" value="1"/>
</dbReference>
<name>A0ABX8U777_9ACTN</name>
<reference evidence="7 8" key="1">
    <citation type="journal article" date="2021" name="ACS Chem. Biol.">
        <title>Genomic-Led Discovery of a Novel Glycopeptide Antibiotic by Nonomuraea coxensis DSM 45129.</title>
        <authorList>
            <person name="Yushchuk O."/>
            <person name="Vior N.M."/>
            <person name="Andreo-Vidal A."/>
            <person name="Berini F."/>
            <person name="Ruckert C."/>
            <person name="Busche T."/>
            <person name="Binda E."/>
            <person name="Kalinowski J."/>
            <person name="Truman A.W."/>
            <person name="Marinelli F."/>
        </authorList>
    </citation>
    <scope>NUCLEOTIDE SEQUENCE [LARGE SCALE GENOMIC DNA]</scope>
    <source>
        <strain evidence="7 8">DSM 45129</strain>
    </source>
</reference>
<feature type="transmembrane region" description="Helical" evidence="5">
    <location>
        <begin position="116"/>
        <end position="137"/>
    </location>
</feature>
<evidence type="ECO:0000313" key="8">
    <source>
        <dbReference type="Proteomes" id="UP000824681"/>
    </source>
</evidence>
<feature type="transmembrane region" description="Helical" evidence="5">
    <location>
        <begin position="307"/>
        <end position="327"/>
    </location>
</feature>
<protein>
    <submittedName>
        <fullName evidence="7">Major Facilitator Superfamily protein</fullName>
    </submittedName>
</protein>
<dbReference type="InterPro" id="IPR011701">
    <property type="entry name" value="MFS"/>
</dbReference>
<evidence type="ECO:0000256" key="4">
    <source>
        <dbReference type="ARBA" id="ARBA00023136"/>
    </source>
</evidence>
<comment type="subcellular location">
    <subcellularLocation>
        <location evidence="1">Cell membrane</location>
        <topology evidence="1">Multi-pass membrane protein</topology>
    </subcellularLocation>
</comment>
<feature type="transmembrane region" description="Helical" evidence="5">
    <location>
        <begin position="277"/>
        <end position="300"/>
    </location>
</feature>
<dbReference type="Gene3D" id="1.20.1250.20">
    <property type="entry name" value="MFS general substrate transporter like domains"/>
    <property type="match status" value="2"/>
</dbReference>
<feature type="transmembrane region" description="Helical" evidence="5">
    <location>
        <begin position="367"/>
        <end position="389"/>
    </location>
</feature>
<feature type="transmembrane region" description="Helical" evidence="5">
    <location>
        <begin position="246"/>
        <end position="265"/>
    </location>
</feature>
<feature type="domain" description="Major facilitator superfamily (MFS) profile" evidence="6">
    <location>
        <begin position="23"/>
        <end position="420"/>
    </location>
</feature>
<gene>
    <name evidence="7" type="ORF">Nocox_29670</name>
</gene>
<proteinExistence type="predicted"/>
<feature type="transmembrane region" description="Helical" evidence="5">
    <location>
        <begin position="333"/>
        <end position="355"/>
    </location>
</feature>
<evidence type="ECO:0000256" key="5">
    <source>
        <dbReference type="SAM" id="Phobius"/>
    </source>
</evidence>
<accession>A0ABX8U777</accession>
<keyword evidence="2 5" id="KW-0812">Transmembrane</keyword>
<feature type="transmembrane region" description="Helical" evidence="5">
    <location>
        <begin position="56"/>
        <end position="76"/>
    </location>
</feature>
<dbReference type="SUPFAM" id="SSF103473">
    <property type="entry name" value="MFS general substrate transporter"/>
    <property type="match status" value="1"/>
</dbReference>
<evidence type="ECO:0000256" key="1">
    <source>
        <dbReference type="ARBA" id="ARBA00004651"/>
    </source>
</evidence>
<dbReference type="InterPro" id="IPR036259">
    <property type="entry name" value="MFS_trans_sf"/>
</dbReference>
<dbReference type="EMBL" id="CP068985">
    <property type="protein sequence ID" value="QYC43518.1"/>
    <property type="molecule type" value="Genomic_DNA"/>
</dbReference>
<feature type="transmembrane region" description="Helical" evidence="5">
    <location>
        <begin position="395"/>
        <end position="416"/>
    </location>
</feature>
<sequence>MTSAPTRPAESPPDRVRSIQRRTLGVLSAAQIMGGVGVAVGLALSSVVVDELSGSTVISGFAGTATTLGAALLALPTAKASGRGGRRAGLTLAYVAALTGCAISVTAISLRTWPLLLVGLVLVGGGSAGGLAARYSATDLSPKGRSARHLSLVVWASTIGSVAGPNLAEPTDRIGIRLGLVDKAGPFAFAALAFAVAMVIILALLRPDPLRLARRLDGTAEDGQAGKRTIRTAWDTLRTTPAARRALVMIAVSHTAMVSVMSMTPVKLHHDGSTLEVIGLVVSLHIAGMYMLSPLVGWLADKAGKMPVLLLGTALLLIAATLAGTAGHGVTQVTVALFLLGLGWSCGLVAGSALVTESVPIERRPSVQGLSDLIMNVCGATGTIVAGAIVGVLSYGVLGLVVGIMVALAGLWLLVVRSRP</sequence>
<feature type="transmembrane region" description="Helical" evidence="5">
    <location>
        <begin position="88"/>
        <end position="110"/>
    </location>
</feature>
<dbReference type="Proteomes" id="UP000824681">
    <property type="component" value="Chromosome"/>
</dbReference>
<dbReference type="PANTHER" id="PTHR23534">
    <property type="entry name" value="MFS PERMEASE"/>
    <property type="match status" value="1"/>
</dbReference>
<evidence type="ECO:0000256" key="3">
    <source>
        <dbReference type="ARBA" id="ARBA00022989"/>
    </source>
</evidence>
<keyword evidence="8" id="KW-1185">Reference proteome</keyword>
<feature type="transmembrane region" description="Helical" evidence="5">
    <location>
        <begin position="149"/>
        <end position="167"/>
    </location>
</feature>
<dbReference type="PANTHER" id="PTHR23534:SF1">
    <property type="entry name" value="MAJOR FACILITATOR SUPERFAMILY PROTEIN"/>
    <property type="match status" value="1"/>
</dbReference>
<keyword evidence="4 5" id="KW-0472">Membrane</keyword>
<keyword evidence="3 5" id="KW-1133">Transmembrane helix</keyword>
<evidence type="ECO:0000256" key="2">
    <source>
        <dbReference type="ARBA" id="ARBA00022692"/>
    </source>
</evidence>
<dbReference type="PROSITE" id="PS50850">
    <property type="entry name" value="MFS"/>
    <property type="match status" value="1"/>
</dbReference>
<organism evidence="7 8">
    <name type="scientific">Nonomuraea coxensis DSM 45129</name>
    <dbReference type="NCBI Taxonomy" id="1122611"/>
    <lineage>
        <taxon>Bacteria</taxon>
        <taxon>Bacillati</taxon>
        <taxon>Actinomycetota</taxon>
        <taxon>Actinomycetes</taxon>
        <taxon>Streptosporangiales</taxon>
        <taxon>Streptosporangiaceae</taxon>
        <taxon>Nonomuraea</taxon>
    </lineage>
</organism>